<accession>A0AB40BGI1</accession>
<dbReference type="SMART" id="SM00184">
    <property type="entry name" value="RING"/>
    <property type="match status" value="1"/>
</dbReference>
<comment type="catalytic activity">
    <reaction evidence="1">
        <text>S-ubiquitinyl-[E2 ubiquitin-conjugating enzyme]-L-cysteine + [acceptor protein]-L-lysine = [E2 ubiquitin-conjugating enzyme]-L-cysteine + N(6)-ubiquitinyl-[acceptor protein]-L-lysine.</text>
        <dbReference type="EC" id="2.3.2.27"/>
    </reaction>
</comment>
<dbReference type="PROSITE" id="PS50089">
    <property type="entry name" value="ZF_RING_2"/>
    <property type="match status" value="1"/>
</dbReference>
<evidence type="ECO:0000256" key="5">
    <source>
        <dbReference type="ARBA" id="ARBA00022679"/>
    </source>
</evidence>
<dbReference type="PANTHER" id="PTHR46913:SF23">
    <property type="entry name" value="E3 UBIQUITIN-PROTEIN LIGASE RHA4A-RELATED"/>
    <property type="match status" value="1"/>
</dbReference>
<dbReference type="PANTHER" id="PTHR46913">
    <property type="entry name" value="RING-H2 FINGER PROTEIN ATL16"/>
    <property type="match status" value="1"/>
</dbReference>
<dbReference type="GO" id="GO:0008270">
    <property type="term" value="F:zinc ion binding"/>
    <property type="evidence" value="ECO:0007669"/>
    <property type="project" value="UniProtKB-KW"/>
</dbReference>
<feature type="transmembrane region" description="Helical" evidence="15">
    <location>
        <begin position="25"/>
        <end position="45"/>
    </location>
</feature>
<keyword evidence="10" id="KW-0862">Zinc</keyword>
<dbReference type="GO" id="GO:0016567">
    <property type="term" value="P:protein ubiquitination"/>
    <property type="evidence" value="ECO:0007669"/>
    <property type="project" value="InterPro"/>
</dbReference>
<comment type="pathway">
    <text evidence="3">Protein modification; protein ubiquitination.</text>
</comment>
<dbReference type="Gene3D" id="3.30.40.10">
    <property type="entry name" value="Zinc/RING finger domain, C3HC4 (zinc finger)"/>
    <property type="match status" value="1"/>
</dbReference>
<evidence type="ECO:0000256" key="10">
    <source>
        <dbReference type="ARBA" id="ARBA00022833"/>
    </source>
</evidence>
<sequence>MSCSSSNPPSHCSAASPELKLYQTFIFSVPVFFTFILLFLFYLFYLRRRRANWQSLRMRASYLSRADAPRISEPGIKKEVREMLPIVVFKESFLIRETQCSVCLNDYQSDEQLQRIPHCGHTFHVDCIDHWLTANTTCPLCRVSLLPENKTKADLTNNEGQINAVTETEQQSSERHINDRVLQDNQVGSVSIRREVSESVVIDVETSDAAEVNQRV</sequence>
<evidence type="ECO:0000259" key="16">
    <source>
        <dbReference type="PROSITE" id="PS50089"/>
    </source>
</evidence>
<evidence type="ECO:0000313" key="18">
    <source>
        <dbReference type="RefSeq" id="XP_039126475.1"/>
    </source>
</evidence>
<keyword evidence="5" id="KW-0808">Transferase</keyword>
<dbReference type="GO" id="GO:0016020">
    <property type="term" value="C:membrane"/>
    <property type="evidence" value="ECO:0007669"/>
    <property type="project" value="UniProtKB-SubCell"/>
</dbReference>
<keyword evidence="8 14" id="KW-0863">Zinc-finger</keyword>
<evidence type="ECO:0000256" key="4">
    <source>
        <dbReference type="ARBA" id="ARBA00012483"/>
    </source>
</evidence>
<dbReference type="RefSeq" id="XP_039126475.1">
    <property type="nucleotide sequence ID" value="XM_039270541.1"/>
</dbReference>
<protein>
    <recommendedName>
        <fullName evidence="4">RING-type E3 ubiquitin transferase</fullName>
        <ecNumber evidence="4">2.3.2.27</ecNumber>
    </recommendedName>
</protein>
<dbReference type="GO" id="GO:0061630">
    <property type="term" value="F:ubiquitin protein ligase activity"/>
    <property type="evidence" value="ECO:0007669"/>
    <property type="project" value="UniProtKB-EC"/>
</dbReference>
<gene>
    <name evidence="18" type="primary">LOC120262438</name>
</gene>
<dbReference type="FunFam" id="3.30.40.10:FF:000503">
    <property type="entry name" value="RING-H2 finger protein ATL7"/>
    <property type="match status" value="1"/>
</dbReference>
<name>A0AB40BGI1_DIOCR</name>
<evidence type="ECO:0000256" key="6">
    <source>
        <dbReference type="ARBA" id="ARBA00022692"/>
    </source>
</evidence>
<keyword evidence="11 15" id="KW-1133">Transmembrane helix</keyword>
<dbReference type="GeneID" id="120262438"/>
<evidence type="ECO:0000313" key="17">
    <source>
        <dbReference type="Proteomes" id="UP001515500"/>
    </source>
</evidence>
<dbReference type="AlphaFoldDB" id="A0AB40BGI1"/>
<evidence type="ECO:0000256" key="3">
    <source>
        <dbReference type="ARBA" id="ARBA00004906"/>
    </source>
</evidence>
<dbReference type="Proteomes" id="UP001515500">
    <property type="component" value="Chromosome 5"/>
</dbReference>
<dbReference type="CDD" id="cd16461">
    <property type="entry name" value="RING-H2_EL5-like"/>
    <property type="match status" value="1"/>
</dbReference>
<keyword evidence="12 15" id="KW-0472">Membrane</keyword>
<evidence type="ECO:0000256" key="14">
    <source>
        <dbReference type="PROSITE-ProRule" id="PRU00175"/>
    </source>
</evidence>
<reference evidence="18" key="1">
    <citation type="submission" date="2025-08" db="UniProtKB">
        <authorList>
            <consortium name="RefSeq"/>
        </authorList>
    </citation>
    <scope>IDENTIFICATION</scope>
</reference>
<keyword evidence="6 15" id="KW-0812">Transmembrane</keyword>
<evidence type="ECO:0000256" key="11">
    <source>
        <dbReference type="ARBA" id="ARBA00022989"/>
    </source>
</evidence>
<evidence type="ECO:0000256" key="9">
    <source>
        <dbReference type="ARBA" id="ARBA00022786"/>
    </source>
</evidence>
<dbReference type="InterPro" id="IPR044600">
    <property type="entry name" value="ATL1/ATL16-like"/>
</dbReference>
<organism evidence="17 18">
    <name type="scientific">Dioscorea cayennensis subsp. rotundata</name>
    <name type="common">White Guinea yam</name>
    <name type="synonym">Dioscorea rotundata</name>
    <dbReference type="NCBI Taxonomy" id="55577"/>
    <lineage>
        <taxon>Eukaryota</taxon>
        <taxon>Viridiplantae</taxon>
        <taxon>Streptophyta</taxon>
        <taxon>Embryophyta</taxon>
        <taxon>Tracheophyta</taxon>
        <taxon>Spermatophyta</taxon>
        <taxon>Magnoliopsida</taxon>
        <taxon>Liliopsida</taxon>
        <taxon>Dioscoreales</taxon>
        <taxon>Dioscoreaceae</taxon>
        <taxon>Dioscorea</taxon>
    </lineage>
</organism>
<keyword evidence="7" id="KW-0479">Metal-binding</keyword>
<keyword evidence="17" id="KW-1185">Reference proteome</keyword>
<proteinExistence type="inferred from homology"/>
<evidence type="ECO:0000256" key="12">
    <source>
        <dbReference type="ARBA" id="ARBA00023136"/>
    </source>
</evidence>
<feature type="domain" description="RING-type" evidence="16">
    <location>
        <begin position="100"/>
        <end position="142"/>
    </location>
</feature>
<evidence type="ECO:0000256" key="13">
    <source>
        <dbReference type="ARBA" id="ARBA00024209"/>
    </source>
</evidence>
<evidence type="ECO:0000256" key="7">
    <source>
        <dbReference type="ARBA" id="ARBA00022723"/>
    </source>
</evidence>
<dbReference type="EC" id="2.3.2.27" evidence="4"/>
<evidence type="ECO:0000256" key="2">
    <source>
        <dbReference type="ARBA" id="ARBA00004167"/>
    </source>
</evidence>
<keyword evidence="9" id="KW-0833">Ubl conjugation pathway</keyword>
<comment type="subcellular location">
    <subcellularLocation>
        <location evidence="2">Membrane</location>
        <topology evidence="2">Single-pass membrane protein</topology>
    </subcellularLocation>
</comment>
<evidence type="ECO:0000256" key="8">
    <source>
        <dbReference type="ARBA" id="ARBA00022771"/>
    </source>
</evidence>
<evidence type="ECO:0000256" key="1">
    <source>
        <dbReference type="ARBA" id="ARBA00000900"/>
    </source>
</evidence>
<dbReference type="InterPro" id="IPR013083">
    <property type="entry name" value="Znf_RING/FYVE/PHD"/>
</dbReference>
<dbReference type="InterPro" id="IPR001841">
    <property type="entry name" value="Znf_RING"/>
</dbReference>
<dbReference type="Pfam" id="PF13639">
    <property type="entry name" value="zf-RING_2"/>
    <property type="match status" value="1"/>
</dbReference>
<evidence type="ECO:0000256" key="15">
    <source>
        <dbReference type="SAM" id="Phobius"/>
    </source>
</evidence>
<dbReference type="SUPFAM" id="SSF57850">
    <property type="entry name" value="RING/U-box"/>
    <property type="match status" value="1"/>
</dbReference>
<comment type="similarity">
    <text evidence="13">Belongs to the RING-type zinc finger family. ATL subfamily.</text>
</comment>